<comment type="caution">
    <text evidence="2">The sequence shown here is derived from an EMBL/GenBank/DDBJ whole genome shotgun (WGS) entry which is preliminary data.</text>
</comment>
<keyword evidence="3" id="KW-1185">Reference proteome</keyword>
<gene>
    <name evidence="2" type="ORF">ILUMI_06878</name>
</gene>
<dbReference type="AlphaFoldDB" id="A0A8K0D9T7"/>
<reference evidence="2" key="1">
    <citation type="submission" date="2019-08" db="EMBL/GenBank/DDBJ databases">
        <title>The genome of the North American firefly Photinus pyralis.</title>
        <authorList>
            <consortium name="Photinus pyralis genome working group"/>
            <person name="Fallon T.R."/>
            <person name="Sander Lower S.E."/>
            <person name="Weng J.-K."/>
        </authorList>
    </citation>
    <scope>NUCLEOTIDE SEQUENCE</scope>
    <source>
        <strain evidence="2">TRF0915ILg1</strain>
        <tissue evidence="2">Whole body</tissue>
    </source>
</reference>
<feature type="region of interest" description="Disordered" evidence="1">
    <location>
        <begin position="1"/>
        <end position="57"/>
    </location>
</feature>
<evidence type="ECO:0000313" key="2">
    <source>
        <dbReference type="EMBL" id="KAF2899298.1"/>
    </source>
</evidence>
<evidence type="ECO:0000256" key="1">
    <source>
        <dbReference type="SAM" id="MobiDB-lite"/>
    </source>
</evidence>
<dbReference type="Proteomes" id="UP000801492">
    <property type="component" value="Unassembled WGS sequence"/>
</dbReference>
<sequence>MPQNANILPTELEDNPQPSTSKENPLEENVQHSMSKPIENRDDSKSKSEDTDKENKIPVILRKKKKIKCLGFYIELSHQIKSPFKCDDEVLQFAEVLDPKLLATDAFPSLMPIINRFPILCNYVEKLNAEWHLLRNTEEINNQ</sequence>
<organism evidence="2 3">
    <name type="scientific">Ignelater luminosus</name>
    <name type="common">Cucubano</name>
    <name type="synonym">Pyrophorus luminosus</name>
    <dbReference type="NCBI Taxonomy" id="2038154"/>
    <lineage>
        <taxon>Eukaryota</taxon>
        <taxon>Metazoa</taxon>
        <taxon>Ecdysozoa</taxon>
        <taxon>Arthropoda</taxon>
        <taxon>Hexapoda</taxon>
        <taxon>Insecta</taxon>
        <taxon>Pterygota</taxon>
        <taxon>Neoptera</taxon>
        <taxon>Endopterygota</taxon>
        <taxon>Coleoptera</taxon>
        <taxon>Polyphaga</taxon>
        <taxon>Elateriformia</taxon>
        <taxon>Elateroidea</taxon>
        <taxon>Elateridae</taxon>
        <taxon>Agrypninae</taxon>
        <taxon>Pyrophorini</taxon>
        <taxon>Ignelater</taxon>
    </lineage>
</organism>
<proteinExistence type="predicted"/>
<name>A0A8K0D9T7_IGNLU</name>
<protein>
    <submittedName>
        <fullName evidence="2">Uncharacterized protein</fullName>
    </submittedName>
</protein>
<dbReference type="OrthoDB" id="6781255at2759"/>
<evidence type="ECO:0000313" key="3">
    <source>
        <dbReference type="Proteomes" id="UP000801492"/>
    </source>
</evidence>
<dbReference type="EMBL" id="VTPC01002901">
    <property type="protein sequence ID" value="KAF2899298.1"/>
    <property type="molecule type" value="Genomic_DNA"/>
</dbReference>
<accession>A0A8K0D9T7</accession>
<feature type="compositionally biased region" description="Basic and acidic residues" evidence="1">
    <location>
        <begin position="38"/>
        <end position="56"/>
    </location>
</feature>